<proteinExistence type="predicted"/>
<accession>A0ABQ7JCJ2</accession>
<feature type="repeat" description="CHCR" evidence="1">
    <location>
        <begin position="537"/>
        <end position="602"/>
    </location>
</feature>
<comment type="caution">
    <text evidence="2">The sequence shown here is derived from an EMBL/GenBank/DDBJ whole genome shotgun (WGS) entry which is preliminary data.</text>
</comment>
<organism evidence="2 3">
    <name type="scientific">Cardiosporidium cionae</name>
    <dbReference type="NCBI Taxonomy" id="476202"/>
    <lineage>
        <taxon>Eukaryota</taxon>
        <taxon>Sar</taxon>
        <taxon>Alveolata</taxon>
        <taxon>Apicomplexa</taxon>
        <taxon>Aconoidasida</taxon>
        <taxon>Nephromycida</taxon>
        <taxon>Cardiosporidium</taxon>
    </lineage>
</organism>
<dbReference type="InterPro" id="IPR016025">
    <property type="entry name" value="Clathrin_H-chain_N"/>
</dbReference>
<gene>
    <name evidence="2" type="ORF">IE077_001711</name>
</gene>
<evidence type="ECO:0000313" key="3">
    <source>
        <dbReference type="Proteomes" id="UP000823046"/>
    </source>
</evidence>
<dbReference type="Gene3D" id="2.130.10.110">
    <property type="entry name" value="Clathrin heavy-chain terminal domain"/>
    <property type="match status" value="1"/>
</dbReference>
<dbReference type="PANTHER" id="PTHR10292">
    <property type="entry name" value="CLATHRIN HEAVY CHAIN RELATED"/>
    <property type="match status" value="1"/>
</dbReference>
<sequence length="602" mass="67060">MVEKGINKESCHYGNLSMESSKYISLKDTGSDGSAQLVVVYVDDDNNVTRKPMKAEASIMHPTENLIVLRAKTDQAGHFVQVYNFDSKEKLGTHQFAEPIGLWKWVTKRTLGVVTSKSVYHWEVDSKTAPTKIFDRSGKLAESGIQLMNYTVDDSLKWAALTGLAKEGDPVAIYGTTLLYSIERKQSRVLDTHAACFGELMVDSKRPVLCFIEKKKDASSPKLLIMDIFTPREEGGVPPLKVSGDVEYTAEQGNDFPISVHLSKSYGVLYLLTKNGFLMLFDPVTATLLFRHRISQESLFASCYNEKTGGVYAVNRGGLVLSATISEQTFIPFIQNSLAHVANRQQIALGFAKRYGLPGADDLLIQVFSQHFAKGEYQQAARIVGLMKSGALRNSQVLDQFKTAAASPGQPSPILTYFQALLETGKLNALESKEIVIPIVAQGRREFIEKWLKDDQLECTEELGDIVKPLDGKLSLSIYLRANASPKVVQSFVEQGQYEQIVAYCNKVNYQADFTTILRNIVAINPEGTAVFCQKLLDQDPPLVDINQVIDILSQQSRLQELTSILLEYLKTDRADQGHIQTRLLELNLLNVCKIIKNLIFL</sequence>
<evidence type="ECO:0000256" key="1">
    <source>
        <dbReference type="PROSITE-ProRule" id="PRU01006"/>
    </source>
</evidence>
<dbReference type="SUPFAM" id="SSF48371">
    <property type="entry name" value="ARM repeat"/>
    <property type="match status" value="2"/>
</dbReference>
<dbReference type="Proteomes" id="UP000823046">
    <property type="component" value="Unassembled WGS sequence"/>
</dbReference>
<dbReference type="PROSITE" id="PS50236">
    <property type="entry name" value="CHCR"/>
    <property type="match status" value="1"/>
</dbReference>
<dbReference type="InterPro" id="IPR016024">
    <property type="entry name" value="ARM-type_fold"/>
</dbReference>
<dbReference type="EMBL" id="JADAQX010000142">
    <property type="protein sequence ID" value="KAF8821696.1"/>
    <property type="molecule type" value="Genomic_DNA"/>
</dbReference>
<reference evidence="2 3" key="1">
    <citation type="journal article" date="2020" name="bioRxiv">
        <title>Metabolic contributions of an alphaproteobacterial endosymbiont in the apicomplexan Cardiosporidium cionae.</title>
        <authorList>
            <person name="Hunter E.S."/>
            <person name="Paight C.J."/>
            <person name="Lane C.E."/>
        </authorList>
    </citation>
    <scope>NUCLEOTIDE SEQUENCE [LARGE SCALE GENOMIC DNA]</scope>
    <source>
        <strain evidence="2">ESH_2018</strain>
    </source>
</reference>
<dbReference type="SUPFAM" id="SSF50989">
    <property type="entry name" value="Clathrin heavy-chain terminal domain"/>
    <property type="match status" value="1"/>
</dbReference>
<dbReference type="InterPro" id="IPR000547">
    <property type="entry name" value="Clathrin_H-chain/VPS_repeat"/>
</dbReference>
<evidence type="ECO:0000313" key="2">
    <source>
        <dbReference type="EMBL" id="KAF8821696.1"/>
    </source>
</evidence>
<keyword evidence="3" id="KW-1185">Reference proteome</keyword>
<name>A0ABQ7JCJ2_9APIC</name>
<protein>
    <submittedName>
        <fullName evidence="2">Clathrin heavy chain</fullName>
    </submittedName>
</protein>
<dbReference type="PANTHER" id="PTHR10292:SF1">
    <property type="entry name" value="CLATHRIN HEAVY CHAIN"/>
    <property type="match status" value="1"/>
</dbReference>
<dbReference type="Pfam" id="PF13838">
    <property type="entry name" value="Clathrin_H_link"/>
    <property type="match status" value="1"/>
</dbReference>